<feature type="region of interest" description="Disordered" evidence="1">
    <location>
        <begin position="668"/>
        <end position="690"/>
    </location>
</feature>
<gene>
    <name evidence="3" type="ORF">B0A52_02660</name>
</gene>
<dbReference type="SUPFAM" id="SSF56059">
    <property type="entry name" value="Glutathione synthetase ATP-binding domain-like"/>
    <property type="match status" value="1"/>
</dbReference>
<evidence type="ECO:0000256" key="1">
    <source>
        <dbReference type="SAM" id="MobiDB-lite"/>
    </source>
</evidence>
<dbReference type="PANTHER" id="PTHR47551:SF1">
    <property type="entry name" value="TUBULIN--TYROSINE LIGASE PBY1-RELATED"/>
    <property type="match status" value="1"/>
</dbReference>
<feature type="domain" description="Survival protein SurE-like phosphatase/nucleotidase" evidence="2">
    <location>
        <begin position="3"/>
        <end position="213"/>
    </location>
</feature>
<dbReference type="Pfam" id="PF03133">
    <property type="entry name" value="TTL"/>
    <property type="match status" value="1"/>
</dbReference>
<protein>
    <recommendedName>
        <fullName evidence="2">Survival protein SurE-like phosphatase/nucleotidase domain-containing protein</fullName>
    </recommendedName>
</protein>
<sequence length="800" mass="89436">MRILVTNDDGPPSNQSSPYVHSLVDTLQAAGHSVSVVLPHTQRSWIGKAHIVGQTLTPTYFRPGTLHKDDGVTADRPFHEEDEEWVLIDGTPASCVQIGLHHVFKDQKFDVVVSGPNYGRNTTAVFALSSGTLGGAMEGAMSGMKSIGLSYAFDSREHDPEIIAAASKLSTKLIEKLVREWPEDVHLYSINVPLRKGVESTKIVYTEMLQNRWLTGSSFEEVPLEEENHDPNEEEISIRQQEDENQTAQKPRRRAHGRFKWSPNFADIRKAVMDAQHGDGWEILQGNVTVTPLVANFWHLPHYTGEIKLDDQASTSLPVRTKNSTKTLNALVAYPDDYVQPLILSALDSLPNTSINHIKSLAQLPSPDDLVLQFTGYEDIDFDHVLEHPKTSLVCAYVIRKALIRKHYLSNTISTWLVKHPESLLGRHFKPCVHFELDYAEFLDDALVDAWDLNESMARNEELSAGEKKEWWILKPGMSDGGNGIRLFSSLEQLQSIFEEWEEDSDSDDEREDESNSESEVATTTTTTTSETLASHSPTDTEESNNKPTTTTAAMTSQLRHFIAQPYIAKPLLLESHDRRKFHIRTYILAVGALKVYVYREMLALFAAVPYEEPSSAARDDGTTTEDPESTEHDHHDLINLAQHLTNTCFQSEDTKSTSVHSFWELDMTTSPSSQSSSPSSPSPSPSPQEKIFTQICSITSTVFEAAAREQMIHFQTLPNAFEIFGADFLVDEEYNVWLLELNAYPDFKQTGAELKDKVVGGLFKGVVDVAVAGFIEDECGEMNENKDMVLVADLNLGRG</sequence>
<evidence type="ECO:0000313" key="3">
    <source>
        <dbReference type="EMBL" id="RVX73770.1"/>
    </source>
</evidence>
<comment type="caution">
    <text evidence="3">The sequence shown here is derived from an EMBL/GenBank/DDBJ whole genome shotgun (WGS) entry which is preliminary data.</text>
</comment>
<feature type="compositionally biased region" description="Low complexity" evidence="1">
    <location>
        <begin position="671"/>
        <end position="680"/>
    </location>
</feature>
<feature type="region of interest" description="Disordered" evidence="1">
    <location>
        <begin position="500"/>
        <end position="551"/>
    </location>
</feature>
<dbReference type="Proteomes" id="UP000288859">
    <property type="component" value="Unassembled WGS sequence"/>
</dbReference>
<dbReference type="Pfam" id="PF01975">
    <property type="entry name" value="SurE"/>
    <property type="match status" value="1"/>
</dbReference>
<feature type="compositionally biased region" description="Low complexity" evidence="1">
    <location>
        <begin position="518"/>
        <end position="532"/>
    </location>
</feature>
<reference evidence="3 4" key="1">
    <citation type="submission" date="2017-03" db="EMBL/GenBank/DDBJ databases">
        <title>Genomes of endolithic fungi from Antarctica.</title>
        <authorList>
            <person name="Coleine C."/>
            <person name="Masonjones S."/>
            <person name="Stajich J.E."/>
        </authorList>
    </citation>
    <scope>NUCLEOTIDE SEQUENCE [LARGE SCALE GENOMIC DNA]</scope>
    <source>
        <strain evidence="3 4">CCFEE 6314</strain>
    </source>
</reference>
<dbReference type="GO" id="GO:0000932">
    <property type="term" value="C:P-body"/>
    <property type="evidence" value="ECO:0007669"/>
    <property type="project" value="TreeGrafter"/>
</dbReference>
<proteinExistence type="predicted"/>
<dbReference type="GO" id="GO:0016787">
    <property type="term" value="F:hydrolase activity"/>
    <property type="evidence" value="ECO:0007669"/>
    <property type="project" value="InterPro"/>
</dbReference>
<dbReference type="PROSITE" id="PS51221">
    <property type="entry name" value="TTL"/>
    <property type="match status" value="1"/>
</dbReference>
<dbReference type="InterPro" id="IPR002828">
    <property type="entry name" value="SurE-like_Pase/nucleotidase"/>
</dbReference>
<dbReference type="InterPro" id="IPR036523">
    <property type="entry name" value="SurE-like_sf"/>
</dbReference>
<evidence type="ECO:0000259" key="2">
    <source>
        <dbReference type="Pfam" id="PF01975"/>
    </source>
</evidence>
<dbReference type="OrthoDB" id="202825at2759"/>
<dbReference type="SUPFAM" id="SSF64167">
    <property type="entry name" value="SurE-like"/>
    <property type="match status" value="1"/>
</dbReference>
<name>A0A438NDH8_EXOME</name>
<dbReference type="NCBIfam" id="TIGR00087">
    <property type="entry name" value="surE"/>
    <property type="match status" value="1"/>
</dbReference>
<dbReference type="EMBL" id="NAJM01000006">
    <property type="protein sequence ID" value="RVX73770.1"/>
    <property type="molecule type" value="Genomic_DNA"/>
</dbReference>
<dbReference type="Gene3D" id="3.30.470.20">
    <property type="entry name" value="ATP-grasp fold, B domain"/>
    <property type="match status" value="1"/>
</dbReference>
<feature type="compositionally biased region" description="Acidic residues" evidence="1">
    <location>
        <begin position="225"/>
        <end position="235"/>
    </location>
</feature>
<dbReference type="InterPro" id="IPR004344">
    <property type="entry name" value="TTL/TTLL_fam"/>
</dbReference>
<feature type="region of interest" description="Disordered" evidence="1">
    <location>
        <begin position="225"/>
        <end position="256"/>
    </location>
</feature>
<accession>A0A438NDH8</accession>
<organism evidence="3 4">
    <name type="scientific">Exophiala mesophila</name>
    <name type="common">Black yeast-like fungus</name>
    <dbReference type="NCBI Taxonomy" id="212818"/>
    <lineage>
        <taxon>Eukaryota</taxon>
        <taxon>Fungi</taxon>
        <taxon>Dikarya</taxon>
        <taxon>Ascomycota</taxon>
        <taxon>Pezizomycotina</taxon>
        <taxon>Eurotiomycetes</taxon>
        <taxon>Chaetothyriomycetidae</taxon>
        <taxon>Chaetothyriales</taxon>
        <taxon>Herpotrichiellaceae</taxon>
        <taxon>Exophiala</taxon>
    </lineage>
</organism>
<dbReference type="Gene3D" id="3.40.1210.10">
    <property type="entry name" value="Survival protein SurE-like phosphatase/nucleotidase"/>
    <property type="match status" value="1"/>
</dbReference>
<dbReference type="AlphaFoldDB" id="A0A438NDH8"/>
<dbReference type="PANTHER" id="PTHR47551">
    <property type="entry name" value="TUBULIN--TYROSINE LIGASE PBY1-RELATED"/>
    <property type="match status" value="1"/>
</dbReference>
<feature type="compositionally biased region" description="Acidic residues" evidence="1">
    <location>
        <begin position="500"/>
        <end position="517"/>
    </location>
</feature>
<dbReference type="VEuPathDB" id="FungiDB:PV10_02548"/>
<feature type="region of interest" description="Disordered" evidence="1">
    <location>
        <begin position="613"/>
        <end position="633"/>
    </location>
</feature>
<dbReference type="InterPro" id="IPR027746">
    <property type="entry name" value="TTL"/>
</dbReference>
<evidence type="ECO:0000313" key="4">
    <source>
        <dbReference type="Proteomes" id="UP000288859"/>
    </source>
</evidence>